<dbReference type="Pfam" id="PF09849">
    <property type="entry name" value="DUF2076"/>
    <property type="match status" value="1"/>
</dbReference>
<evidence type="ECO:0000313" key="3">
    <source>
        <dbReference type="EMBL" id="QEO16746.1"/>
    </source>
</evidence>
<gene>
    <name evidence="3" type="ORF">FLP30_02400</name>
</gene>
<dbReference type="Proteomes" id="UP000324536">
    <property type="component" value="Chromosome"/>
</dbReference>
<name>A0A5C1YKG5_9PROT</name>
<dbReference type="OrthoDB" id="7376354at2"/>
<sequence>MTDEERDLIEKFFNRVGGVQQGSFASVPGTQPSLPPVDQQADQLIAQQFQKYPEARYRITQMAVVQEAALVQAQNRIQQLQMQLQQAQQAVQAAQQGNAGQQKSGGFFGGLFGGGQSAQQPQQSAPPPGWGGNPGTAAPQYQPQPMPGGMRPGMFQGGSGFLGSALTTATGVAGGMLAANALTSLFSGHHDAAAGGFGAAPTGGDTIINNYGDAASDPFAGGGAAPDSSFGSDWGGGDAGGDFGGGDWGGDDQSF</sequence>
<dbReference type="KEGG" id="acek:FLP30_02400"/>
<feature type="compositionally biased region" description="Low complexity" evidence="2">
    <location>
        <begin position="139"/>
        <end position="154"/>
    </location>
</feature>
<feature type="coiled-coil region" evidence="1">
    <location>
        <begin position="63"/>
        <end position="97"/>
    </location>
</feature>
<evidence type="ECO:0000256" key="2">
    <source>
        <dbReference type="SAM" id="MobiDB-lite"/>
    </source>
</evidence>
<dbReference type="RefSeq" id="WP_149278208.1">
    <property type="nucleotide sequence ID" value="NZ_CP043506.1"/>
</dbReference>
<evidence type="ECO:0000256" key="1">
    <source>
        <dbReference type="SAM" id="Coils"/>
    </source>
</evidence>
<proteinExistence type="predicted"/>
<feature type="region of interest" description="Disordered" evidence="2">
    <location>
        <begin position="219"/>
        <end position="255"/>
    </location>
</feature>
<keyword evidence="1" id="KW-0175">Coiled coil</keyword>
<dbReference type="EMBL" id="CP043506">
    <property type="protein sequence ID" value="QEO16746.1"/>
    <property type="molecule type" value="Genomic_DNA"/>
</dbReference>
<evidence type="ECO:0000313" key="4">
    <source>
        <dbReference type="Proteomes" id="UP000324536"/>
    </source>
</evidence>
<feature type="compositionally biased region" description="Gly residues" evidence="2">
    <location>
        <begin position="106"/>
        <end position="116"/>
    </location>
</feature>
<dbReference type="InterPro" id="IPR018648">
    <property type="entry name" value="DUF2076"/>
</dbReference>
<organism evidence="3 4">
    <name type="scientific">Acetobacter vaccinii</name>
    <dbReference type="NCBI Taxonomy" id="2592655"/>
    <lineage>
        <taxon>Bacteria</taxon>
        <taxon>Pseudomonadati</taxon>
        <taxon>Pseudomonadota</taxon>
        <taxon>Alphaproteobacteria</taxon>
        <taxon>Acetobacterales</taxon>
        <taxon>Acetobacteraceae</taxon>
        <taxon>Acetobacter</taxon>
    </lineage>
</organism>
<keyword evidence="4" id="KW-1185">Reference proteome</keyword>
<accession>A0A5C1YKG5</accession>
<feature type="compositionally biased region" description="Gly residues" evidence="2">
    <location>
        <begin position="233"/>
        <end position="248"/>
    </location>
</feature>
<feature type="region of interest" description="Disordered" evidence="2">
    <location>
        <begin position="102"/>
        <end position="155"/>
    </location>
</feature>
<dbReference type="AlphaFoldDB" id="A0A5C1YKG5"/>
<protein>
    <submittedName>
        <fullName evidence="3">DUF2076 domain-containing protein</fullName>
    </submittedName>
</protein>
<reference evidence="3 4" key="1">
    <citation type="submission" date="2019-09" db="EMBL/GenBank/DDBJ databases">
        <title>Genome sequencing of strain KACC 21233.</title>
        <authorList>
            <person name="Heo J."/>
            <person name="Kim S.-J."/>
            <person name="Kim J.-S."/>
            <person name="Hong S.-B."/>
            <person name="Kwon S.-W."/>
        </authorList>
    </citation>
    <scope>NUCLEOTIDE SEQUENCE [LARGE SCALE GENOMIC DNA]</scope>
    <source>
        <strain evidence="3 4">KACC 21233</strain>
    </source>
</reference>